<name>A0A1F5KGY7_9BACT</name>
<dbReference type="InterPro" id="IPR012337">
    <property type="entry name" value="RNaseH-like_sf"/>
</dbReference>
<dbReference type="Gene3D" id="3.30.420.10">
    <property type="entry name" value="Ribonuclease H-like superfamily/Ribonuclease H"/>
    <property type="match status" value="1"/>
</dbReference>
<dbReference type="SUPFAM" id="SSF82771">
    <property type="entry name" value="GIY-YIG endonuclease"/>
    <property type="match status" value="1"/>
</dbReference>
<dbReference type="EMBL" id="MFDD01000014">
    <property type="protein sequence ID" value="OGE40148.1"/>
    <property type="molecule type" value="Genomic_DNA"/>
</dbReference>
<dbReference type="CDD" id="cd10434">
    <property type="entry name" value="GIY-YIG_UvrC_Cho"/>
    <property type="match status" value="1"/>
</dbReference>
<dbReference type="Proteomes" id="UP000177328">
    <property type="component" value="Unassembled WGS sequence"/>
</dbReference>
<dbReference type="Gene3D" id="3.40.1440.10">
    <property type="entry name" value="GIY-YIG endonuclease"/>
    <property type="match status" value="1"/>
</dbReference>
<dbReference type="InterPro" id="IPR000305">
    <property type="entry name" value="GIY-YIG_endonuc"/>
</dbReference>
<dbReference type="PANTHER" id="PTHR30231:SF37">
    <property type="entry name" value="EXODEOXYRIBONUCLEASE 10"/>
    <property type="match status" value="1"/>
</dbReference>
<dbReference type="GO" id="GO:0045004">
    <property type="term" value="P:DNA replication proofreading"/>
    <property type="evidence" value="ECO:0007669"/>
    <property type="project" value="TreeGrafter"/>
</dbReference>
<dbReference type="PANTHER" id="PTHR30231">
    <property type="entry name" value="DNA POLYMERASE III SUBUNIT EPSILON"/>
    <property type="match status" value="1"/>
</dbReference>
<dbReference type="Pfam" id="PF01541">
    <property type="entry name" value="GIY-YIG"/>
    <property type="match status" value="1"/>
</dbReference>
<dbReference type="GO" id="GO:0006289">
    <property type="term" value="P:nucleotide-excision repair"/>
    <property type="evidence" value="ECO:0007669"/>
    <property type="project" value="InterPro"/>
</dbReference>
<dbReference type="AlphaFoldDB" id="A0A1F5KGY7"/>
<dbReference type="SMART" id="SM00479">
    <property type="entry name" value="EXOIII"/>
    <property type="match status" value="1"/>
</dbReference>
<proteinExistence type="predicted"/>
<dbReference type="InterPro" id="IPR013520">
    <property type="entry name" value="Ribonucl_H"/>
</dbReference>
<gene>
    <name evidence="2" type="ORF">A3D25_03680</name>
</gene>
<protein>
    <recommendedName>
        <fullName evidence="1">GIY-YIG domain-containing protein</fullName>
    </recommendedName>
</protein>
<evidence type="ECO:0000313" key="3">
    <source>
        <dbReference type="Proteomes" id="UP000177328"/>
    </source>
</evidence>
<dbReference type="GO" id="GO:0003887">
    <property type="term" value="F:DNA-directed DNA polymerase activity"/>
    <property type="evidence" value="ECO:0007669"/>
    <property type="project" value="InterPro"/>
</dbReference>
<dbReference type="CDD" id="cd06127">
    <property type="entry name" value="DEDDh"/>
    <property type="match status" value="1"/>
</dbReference>
<evidence type="ECO:0000313" key="2">
    <source>
        <dbReference type="EMBL" id="OGE40148.1"/>
    </source>
</evidence>
<dbReference type="GO" id="GO:0008408">
    <property type="term" value="F:3'-5' exonuclease activity"/>
    <property type="evidence" value="ECO:0007669"/>
    <property type="project" value="TreeGrafter"/>
</dbReference>
<dbReference type="SUPFAM" id="SSF53098">
    <property type="entry name" value="Ribonuclease H-like"/>
    <property type="match status" value="1"/>
</dbReference>
<dbReference type="PROSITE" id="PS50164">
    <property type="entry name" value="GIY_YIG"/>
    <property type="match status" value="1"/>
</dbReference>
<dbReference type="InterPro" id="IPR035901">
    <property type="entry name" value="GIY-YIG_endonuc_sf"/>
</dbReference>
<reference evidence="2 3" key="1">
    <citation type="journal article" date="2016" name="Nat. Commun.">
        <title>Thousands of microbial genomes shed light on interconnected biogeochemical processes in an aquifer system.</title>
        <authorList>
            <person name="Anantharaman K."/>
            <person name="Brown C.T."/>
            <person name="Hug L.A."/>
            <person name="Sharon I."/>
            <person name="Castelle C.J."/>
            <person name="Probst A.J."/>
            <person name="Thomas B.C."/>
            <person name="Singh A."/>
            <person name="Wilkins M.J."/>
            <person name="Karaoz U."/>
            <person name="Brodie E.L."/>
            <person name="Williams K.H."/>
            <person name="Hubbard S.S."/>
            <person name="Banfield J.F."/>
        </authorList>
    </citation>
    <scope>NUCLEOTIDE SEQUENCE [LARGE SCALE GENOMIC DNA]</scope>
</reference>
<dbReference type="SMART" id="SM00465">
    <property type="entry name" value="GIYc"/>
    <property type="match status" value="1"/>
</dbReference>
<dbReference type="InterPro" id="IPR036397">
    <property type="entry name" value="RNaseH_sf"/>
</dbReference>
<dbReference type="NCBIfam" id="TIGR00573">
    <property type="entry name" value="dnaq"/>
    <property type="match status" value="1"/>
</dbReference>
<dbReference type="Pfam" id="PF00929">
    <property type="entry name" value="RNase_T"/>
    <property type="match status" value="1"/>
</dbReference>
<dbReference type="GO" id="GO:0005829">
    <property type="term" value="C:cytosol"/>
    <property type="evidence" value="ECO:0007669"/>
    <property type="project" value="TreeGrafter"/>
</dbReference>
<accession>A0A1F5KGY7</accession>
<sequence length="470" mass="53720">MTLPSKLAFVDIETTGGSVNYDRIIEIGIVRVEDGQITQAYKTLINPSRYLPPEITNLTGIKPEELEDAPSFWDVHQDILEAIGDCIFVAHNVRFDFGFLKSEFKRLNKSFSPKHFCTVKLSRSLFPQFRHHNLDSLIERFSLKCANRHRAYDDAFLLWEFYQIVLKQFSREVIIAALSSALKKPSLPINLSSDILDNLPESPGIYIFYDAKGSPLYVGKSINIKERVLSHFSSDYLSSTEMKIAQQIQSIETVVTTGELGALIKEAQLIKKLQPLYNRRLRTLHKLTVIKRIESTDTYKRVTIETLNSLDLETIPFIVGIFRSQKRAKEFLIRQAKRYQLCEKLLGVEKTNGSCFGYRLGLCKGACIEKESPTIYNLRHSMAFAASEFQPWPFPGPILIEEKSELREQKELFLVDKWCFLGSLASGDAPLEPVFDLDTYKILHSFMKVSGNLKKIHLVENQDINLLIPS</sequence>
<organism evidence="2 3">
    <name type="scientific">Candidatus Daviesbacteria bacterium RIFCSPHIGHO2_02_FULL_43_12</name>
    <dbReference type="NCBI Taxonomy" id="1797776"/>
    <lineage>
        <taxon>Bacteria</taxon>
        <taxon>Candidatus Daviesiibacteriota</taxon>
    </lineage>
</organism>
<dbReference type="InterPro" id="IPR006054">
    <property type="entry name" value="DnaQ"/>
</dbReference>
<comment type="caution">
    <text evidence="2">The sequence shown here is derived from an EMBL/GenBank/DDBJ whole genome shotgun (WGS) entry which is preliminary data.</text>
</comment>
<dbReference type="GO" id="GO:0003677">
    <property type="term" value="F:DNA binding"/>
    <property type="evidence" value="ECO:0007669"/>
    <property type="project" value="InterPro"/>
</dbReference>
<evidence type="ECO:0000259" key="1">
    <source>
        <dbReference type="PROSITE" id="PS50164"/>
    </source>
</evidence>
<feature type="domain" description="GIY-YIG" evidence="1">
    <location>
        <begin position="201"/>
        <end position="279"/>
    </location>
</feature>
<dbReference type="InterPro" id="IPR047296">
    <property type="entry name" value="GIY-YIG_UvrC_Cho"/>
</dbReference>
<dbReference type="FunFam" id="3.30.420.10:FF:000045">
    <property type="entry name" value="3'-5' exonuclease DinG"/>
    <property type="match status" value="1"/>
</dbReference>